<evidence type="ECO:0000256" key="1">
    <source>
        <dbReference type="SAM" id="Phobius"/>
    </source>
</evidence>
<keyword evidence="1" id="KW-0472">Membrane</keyword>
<protein>
    <submittedName>
        <fullName evidence="2">Uncharacterized protein</fullName>
    </submittedName>
</protein>
<keyword evidence="1" id="KW-1133">Transmembrane helix</keyword>
<name>A0A2H9UNY5_9GAMM</name>
<dbReference type="Proteomes" id="UP000242351">
    <property type="component" value="Unassembled WGS sequence"/>
</dbReference>
<keyword evidence="1" id="KW-0812">Transmembrane</keyword>
<feature type="transmembrane region" description="Helical" evidence="1">
    <location>
        <begin position="87"/>
        <end position="108"/>
    </location>
</feature>
<comment type="caution">
    <text evidence="2">The sequence shown here is derived from an EMBL/GenBank/DDBJ whole genome shotgun (WGS) entry which is preliminary data.</text>
</comment>
<dbReference type="AlphaFoldDB" id="A0A2H9UNY5"/>
<organism evidence="2 3">
    <name type="scientific">Acinetobacter pseudolwoffii</name>
    <dbReference type="NCBI Taxonomy" id="2053287"/>
    <lineage>
        <taxon>Bacteria</taxon>
        <taxon>Pseudomonadati</taxon>
        <taxon>Pseudomonadota</taxon>
        <taxon>Gammaproteobacteria</taxon>
        <taxon>Moraxellales</taxon>
        <taxon>Moraxellaceae</taxon>
        <taxon>Acinetobacter</taxon>
    </lineage>
</organism>
<evidence type="ECO:0000313" key="3">
    <source>
        <dbReference type="Proteomes" id="UP000242351"/>
    </source>
</evidence>
<feature type="transmembrane region" description="Helical" evidence="1">
    <location>
        <begin position="47"/>
        <end position="66"/>
    </location>
</feature>
<accession>A0A2H9UNY5</accession>
<feature type="transmembrane region" description="Helical" evidence="1">
    <location>
        <begin position="20"/>
        <end position="41"/>
    </location>
</feature>
<proteinExistence type="predicted"/>
<dbReference type="RefSeq" id="WP_100328770.1">
    <property type="nucleotide sequence ID" value="NZ_PGOZ01000002.1"/>
</dbReference>
<evidence type="ECO:0000313" key="2">
    <source>
        <dbReference type="EMBL" id="PJI33428.1"/>
    </source>
</evidence>
<reference evidence="2 3" key="1">
    <citation type="submission" date="2017-11" db="EMBL/GenBank/DDBJ databases">
        <authorList>
            <person name="Han C.G."/>
        </authorList>
    </citation>
    <scope>NUCLEOTIDE SEQUENCE [LARGE SCALE GENOMIC DNA]</scope>
    <source>
        <strain evidence="2 3">ANC 5347</strain>
    </source>
</reference>
<dbReference type="EMBL" id="PGOZ01000002">
    <property type="protein sequence ID" value="PJI33428.1"/>
    <property type="molecule type" value="Genomic_DNA"/>
</dbReference>
<reference evidence="2 3" key="2">
    <citation type="submission" date="2017-12" db="EMBL/GenBank/DDBJ databases">
        <title>Revising the taxonomy of the Acinetobacter lwoffii group: the description of Acinetobacter pseudolwoffii sp. nov. and emended description of Acinetobacter lwoffii.</title>
        <authorList>
            <person name="Nemec A."/>
        </authorList>
    </citation>
    <scope>NUCLEOTIDE SEQUENCE [LARGE SCALE GENOMIC DNA]</scope>
    <source>
        <strain evidence="2 3">ANC 5347</strain>
    </source>
</reference>
<sequence length="117" mass="12725">MATHIPPLPNLNPKTKNETLALLHGIYAGLIGFSILVFLYLEYQQASISTLSLGMVLLLLGGLVFFNIQASIKVKQGNGSGRTLSRIMAILMLLSFPIGTVLGVIALWKSSARQWQD</sequence>
<gene>
    <name evidence="2" type="ORF">CU320_03215</name>
</gene>